<dbReference type="CDD" id="cd01610">
    <property type="entry name" value="PAP2_like"/>
    <property type="match status" value="1"/>
</dbReference>
<dbReference type="STRING" id="1798474.A2118_01450"/>
<dbReference type="Gene3D" id="1.20.144.10">
    <property type="entry name" value="Phosphatidic acid phosphatase type 2/haloperoxidase"/>
    <property type="match status" value="1"/>
</dbReference>
<name>A0A1F6BW02_9BACT</name>
<evidence type="ECO:0000256" key="5">
    <source>
        <dbReference type="ARBA" id="ARBA00022989"/>
    </source>
</evidence>
<protein>
    <recommendedName>
        <fullName evidence="8">Phosphatidic acid phosphatase type 2/haloperoxidase domain-containing protein</fullName>
    </recommendedName>
</protein>
<keyword evidence="2" id="KW-1003">Cell membrane</keyword>
<keyword evidence="4" id="KW-0378">Hydrolase</keyword>
<keyword evidence="6 7" id="KW-0472">Membrane</keyword>
<dbReference type="GO" id="GO:0016787">
    <property type="term" value="F:hydrolase activity"/>
    <property type="evidence" value="ECO:0007669"/>
    <property type="project" value="UniProtKB-KW"/>
</dbReference>
<dbReference type="PANTHER" id="PTHR14969:SF62">
    <property type="entry name" value="DECAPRENYLPHOSPHORYL-5-PHOSPHORIBOSE PHOSPHATASE RV3807C-RELATED"/>
    <property type="match status" value="1"/>
</dbReference>
<keyword evidence="5 7" id="KW-1133">Transmembrane helix</keyword>
<feature type="transmembrane region" description="Helical" evidence="7">
    <location>
        <begin position="100"/>
        <end position="119"/>
    </location>
</feature>
<evidence type="ECO:0000256" key="7">
    <source>
        <dbReference type="SAM" id="Phobius"/>
    </source>
</evidence>
<dbReference type="SUPFAM" id="SSF48317">
    <property type="entry name" value="Acid phosphatase/Vanadium-dependent haloperoxidase"/>
    <property type="match status" value="1"/>
</dbReference>
<comment type="caution">
    <text evidence="9">The sequence shown here is derived from an EMBL/GenBank/DDBJ whole genome shotgun (WGS) entry which is preliminary data.</text>
</comment>
<dbReference type="Pfam" id="PF01569">
    <property type="entry name" value="PAP2"/>
    <property type="match status" value="1"/>
</dbReference>
<dbReference type="AlphaFoldDB" id="A0A1F6BW02"/>
<evidence type="ECO:0000259" key="8">
    <source>
        <dbReference type="SMART" id="SM00014"/>
    </source>
</evidence>
<dbReference type="SMART" id="SM00014">
    <property type="entry name" value="acidPPc"/>
    <property type="match status" value="1"/>
</dbReference>
<evidence type="ECO:0000256" key="4">
    <source>
        <dbReference type="ARBA" id="ARBA00022801"/>
    </source>
</evidence>
<dbReference type="EMBL" id="MFKN01000013">
    <property type="protein sequence ID" value="OGG41099.1"/>
    <property type="molecule type" value="Genomic_DNA"/>
</dbReference>
<dbReference type="InterPro" id="IPR000326">
    <property type="entry name" value="PAP2/HPO"/>
</dbReference>
<proteinExistence type="predicted"/>
<keyword evidence="3 7" id="KW-0812">Transmembrane</keyword>
<evidence type="ECO:0000256" key="3">
    <source>
        <dbReference type="ARBA" id="ARBA00022692"/>
    </source>
</evidence>
<evidence type="ECO:0000256" key="2">
    <source>
        <dbReference type="ARBA" id="ARBA00022475"/>
    </source>
</evidence>
<feature type="domain" description="Phosphatidic acid phosphatase type 2/haloperoxidase" evidence="8">
    <location>
        <begin position="57"/>
        <end position="165"/>
    </location>
</feature>
<evidence type="ECO:0000313" key="10">
    <source>
        <dbReference type="Proteomes" id="UP000179014"/>
    </source>
</evidence>
<feature type="transmembrane region" description="Helical" evidence="7">
    <location>
        <begin position="20"/>
        <end position="45"/>
    </location>
</feature>
<dbReference type="PANTHER" id="PTHR14969">
    <property type="entry name" value="SPHINGOSINE-1-PHOSPHATE PHOSPHOHYDROLASE"/>
    <property type="match status" value="1"/>
</dbReference>
<feature type="transmembrane region" description="Helical" evidence="7">
    <location>
        <begin position="126"/>
        <end position="144"/>
    </location>
</feature>
<comment type="subcellular location">
    <subcellularLocation>
        <location evidence="1">Cell membrane</location>
        <topology evidence="1">Multi-pass membrane protein</topology>
    </subcellularLocation>
</comment>
<organism evidence="9 10">
    <name type="scientific">Candidatus Kaiserbacteria bacterium GWA2_50_9</name>
    <dbReference type="NCBI Taxonomy" id="1798474"/>
    <lineage>
        <taxon>Bacteria</taxon>
        <taxon>Candidatus Kaiseribacteriota</taxon>
    </lineage>
</organism>
<accession>A0A1F6BW02</accession>
<evidence type="ECO:0000313" key="9">
    <source>
        <dbReference type="EMBL" id="OGG41099.1"/>
    </source>
</evidence>
<sequence length="182" mass="20191">MPFDIQLFYLFNSLAGQSHLLDGVIVSLASYLAYILPVVLLVLVFCSAYSRREKWELVLVAAVSSIIARAGVTELIRYFYHRPRPFTALDTPSLFTDTAWSFPSGHATFFFAMATAVYLYNKKWGIGFFIATILITMSRVIAGVHYPSDILDGAAIGILVAYATAAVVRHRTAQNKQSDILT</sequence>
<dbReference type="GO" id="GO:0005886">
    <property type="term" value="C:plasma membrane"/>
    <property type="evidence" value="ECO:0007669"/>
    <property type="project" value="UniProtKB-SubCell"/>
</dbReference>
<dbReference type="InterPro" id="IPR036938">
    <property type="entry name" value="PAP2/HPO_sf"/>
</dbReference>
<reference evidence="9 10" key="1">
    <citation type="journal article" date="2016" name="Nat. Commun.">
        <title>Thousands of microbial genomes shed light on interconnected biogeochemical processes in an aquifer system.</title>
        <authorList>
            <person name="Anantharaman K."/>
            <person name="Brown C.T."/>
            <person name="Hug L.A."/>
            <person name="Sharon I."/>
            <person name="Castelle C.J."/>
            <person name="Probst A.J."/>
            <person name="Thomas B.C."/>
            <person name="Singh A."/>
            <person name="Wilkins M.J."/>
            <person name="Karaoz U."/>
            <person name="Brodie E.L."/>
            <person name="Williams K.H."/>
            <person name="Hubbard S.S."/>
            <person name="Banfield J.F."/>
        </authorList>
    </citation>
    <scope>NUCLEOTIDE SEQUENCE [LARGE SCALE GENOMIC DNA]</scope>
</reference>
<feature type="transmembrane region" description="Helical" evidence="7">
    <location>
        <begin position="150"/>
        <end position="168"/>
    </location>
</feature>
<feature type="transmembrane region" description="Helical" evidence="7">
    <location>
        <begin position="57"/>
        <end position="80"/>
    </location>
</feature>
<gene>
    <name evidence="9" type="ORF">A2118_01450</name>
</gene>
<evidence type="ECO:0000256" key="6">
    <source>
        <dbReference type="ARBA" id="ARBA00023136"/>
    </source>
</evidence>
<evidence type="ECO:0000256" key="1">
    <source>
        <dbReference type="ARBA" id="ARBA00004651"/>
    </source>
</evidence>
<dbReference type="Proteomes" id="UP000179014">
    <property type="component" value="Unassembled WGS sequence"/>
</dbReference>